<sequence>MNLTRDGYMQHLIFVYGTLRRGESNAHLLETSEMLGSFCTQPDYALYDLGPYPGLTQGQQSIVGEVYRVDEQTLAKLDILEDIPIEYRRETVDTPFGRAWIYLYQDHSRLTAVIDSGDWCQRV</sequence>
<keyword evidence="5" id="KW-0808">Transferase</keyword>
<comment type="similarity">
    <text evidence="1 3">Belongs to the gamma-glutamylcyclotransferase family.</text>
</comment>
<accession>A0A223N045</accession>
<dbReference type="GO" id="GO:0061929">
    <property type="term" value="F:gamma-glutamylaminecyclotransferase activity"/>
    <property type="evidence" value="ECO:0007669"/>
    <property type="project" value="InterPro"/>
</dbReference>
<proteinExistence type="inferred from homology"/>
<dbReference type="SUPFAM" id="SSF110857">
    <property type="entry name" value="Gamma-glutamyl cyclotransferase-like"/>
    <property type="match status" value="1"/>
</dbReference>
<reference evidence="5 6" key="1">
    <citation type="submission" date="2017-08" db="EMBL/GenBank/DDBJ databases">
        <title>The Vibrio qinghaiensis sp.-Q67 is a luminous bacteria isolated firstly from Qinghai lake, Qinghai province, China, which has been proved to be very sensitive to detect environmental and food pollutants. Therefore, complete genome analysis of V. qinghaiensis sp.-Q67 highlights the potential application of this strain on detection of hazards in the contaminated environments.</title>
        <authorList>
            <person name="Gong L."/>
        </authorList>
    </citation>
    <scope>NUCLEOTIDE SEQUENCE [LARGE SCALE GENOMIC DNA]</scope>
    <source>
        <strain evidence="5 6">Q67</strain>
    </source>
</reference>
<dbReference type="Gene3D" id="3.10.490.10">
    <property type="entry name" value="Gamma-glutamyl cyclotransferase-like"/>
    <property type="match status" value="1"/>
</dbReference>
<gene>
    <name evidence="5" type="ORF">CCZ37_11240</name>
</gene>
<keyword evidence="6" id="KW-1185">Reference proteome</keyword>
<dbReference type="InterPro" id="IPR039126">
    <property type="entry name" value="GGACT"/>
</dbReference>
<evidence type="ECO:0000256" key="1">
    <source>
        <dbReference type="ARBA" id="ARBA00008861"/>
    </source>
</evidence>
<name>A0A223N045_9VIBR</name>
<evidence type="ECO:0000259" key="4">
    <source>
        <dbReference type="Pfam" id="PF06094"/>
    </source>
</evidence>
<dbReference type="Pfam" id="PF06094">
    <property type="entry name" value="GGACT"/>
    <property type="match status" value="1"/>
</dbReference>
<dbReference type="InterPro" id="IPR009288">
    <property type="entry name" value="AIG2-like_dom"/>
</dbReference>
<organism evidence="5 6">
    <name type="scientific">Vibrio qinghaiensis</name>
    <dbReference type="NCBI Taxonomy" id="2025808"/>
    <lineage>
        <taxon>Bacteria</taxon>
        <taxon>Pseudomonadati</taxon>
        <taxon>Pseudomonadota</taxon>
        <taxon>Gammaproteobacteria</taxon>
        <taxon>Vibrionales</taxon>
        <taxon>Vibrionaceae</taxon>
        <taxon>Vibrio</taxon>
    </lineage>
</organism>
<dbReference type="InterPro" id="IPR036568">
    <property type="entry name" value="GGCT-like_sf"/>
</dbReference>
<dbReference type="PANTHER" id="PTHR12510:SF4">
    <property type="entry name" value="GAMMA-GLUTAMYLAMINECYCLOTRANSFERASE"/>
    <property type="match status" value="1"/>
</dbReference>
<dbReference type="PANTHER" id="PTHR12510">
    <property type="entry name" value="TROPONIN C-AKIN-1 PROTEIN"/>
    <property type="match status" value="1"/>
</dbReference>
<dbReference type="AlphaFoldDB" id="A0A223N045"/>
<dbReference type="Proteomes" id="UP000215148">
    <property type="component" value="Chromosome 1"/>
</dbReference>
<evidence type="ECO:0000313" key="5">
    <source>
        <dbReference type="EMBL" id="ASU23118.1"/>
    </source>
</evidence>
<dbReference type="GO" id="GO:0016740">
    <property type="term" value="F:transferase activity"/>
    <property type="evidence" value="ECO:0007669"/>
    <property type="project" value="UniProtKB-KW"/>
</dbReference>
<protein>
    <recommendedName>
        <fullName evidence="3">Gamma-glutamylcyclotransferase family protein</fullName>
    </recommendedName>
</protein>
<feature type="active site" description="Proton acceptor" evidence="2">
    <location>
        <position position="81"/>
    </location>
</feature>
<dbReference type="CDD" id="cd06661">
    <property type="entry name" value="GGCT_like"/>
    <property type="match status" value="1"/>
</dbReference>
<dbReference type="InterPro" id="IPR013024">
    <property type="entry name" value="GGCT-like"/>
</dbReference>
<dbReference type="EMBL" id="CP022741">
    <property type="protein sequence ID" value="ASU23118.1"/>
    <property type="molecule type" value="Genomic_DNA"/>
</dbReference>
<dbReference type="KEGG" id="vqi:CCZ37_11240"/>
<dbReference type="FunFam" id="3.10.490.10:FF:000001">
    <property type="entry name" value="Gamma-glutamylcyclotransferase ytfP"/>
    <property type="match status" value="1"/>
</dbReference>
<evidence type="ECO:0000256" key="2">
    <source>
        <dbReference type="PIRSR" id="PIRSR639126-1"/>
    </source>
</evidence>
<evidence type="ECO:0000256" key="3">
    <source>
        <dbReference type="RuleBase" id="RU367036"/>
    </source>
</evidence>
<dbReference type="GO" id="GO:0005829">
    <property type="term" value="C:cytosol"/>
    <property type="evidence" value="ECO:0007669"/>
    <property type="project" value="TreeGrafter"/>
</dbReference>
<feature type="domain" description="Gamma-glutamylcyclotransferase AIG2-like" evidence="4">
    <location>
        <begin position="13"/>
        <end position="120"/>
    </location>
</feature>
<evidence type="ECO:0000313" key="6">
    <source>
        <dbReference type="Proteomes" id="UP000215148"/>
    </source>
</evidence>